<dbReference type="EMBL" id="CP104972">
    <property type="protein sequence ID" value="UXN58838.1"/>
    <property type="molecule type" value="Genomic_DNA"/>
</dbReference>
<evidence type="ECO:0000313" key="1">
    <source>
        <dbReference type="EMBL" id="UXN58838.1"/>
    </source>
</evidence>
<protein>
    <submittedName>
        <fullName evidence="1">Response regulator</fullName>
    </submittedName>
</protein>
<sequence>MPEPKHEYDIFWSLGGAFDLETVTYFRRLLVYRSKSIAVVEDDASLRDAMENLISSHGLNVYTFVSAESFLAQRDHIEIDCLITDVQMDGMGGVELFHILLKIGVVTPVIFITAFEDERIHKRVMASGAKGYFRKPFESQAMIDCIDQALAM</sequence>
<gene>
    <name evidence="1" type="ORF">N8E88_07985</name>
</gene>
<proteinExistence type="predicted"/>
<accession>A0ACD4CYY0</accession>
<name>A0ACD4CYY0_9HYPH</name>
<keyword evidence="1" id="KW-0614">Plasmid</keyword>
<evidence type="ECO:0000313" key="2">
    <source>
        <dbReference type="Proteomes" id="UP001061991"/>
    </source>
</evidence>
<keyword evidence="2" id="KW-1185">Reference proteome</keyword>
<reference evidence="1" key="1">
    <citation type="submission" date="2022-09" db="EMBL/GenBank/DDBJ databases">
        <title>Interaction between co-microsymbionts with complementary sets of symbiotic genes in legume-rhizobium systems.</title>
        <authorList>
            <person name="Safronova V."/>
            <person name="Sazanova A."/>
            <person name="Afonin A."/>
            <person name="Chirak E."/>
        </authorList>
    </citation>
    <scope>NUCLEOTIDE SEQUENCE</scope>
    <source>
        <strain evidence="1">A18/3m</strain>
    </source>
</reference>
<organism evidence="1 2">
    <name type="scientific">Phyllobacterium zundukense</name>
    <dbReference type="NCBI Taxonomy" id="1867719"/>
    <lineage>
        <taxon>Bacteria</taxon>
        <taxon>Pseudomonadati</taxon>
        <taxon>Pseudomonadota</taxon>
        <taxon>Alphaproteobacteria</taxon>
        <taxon>Hyphomicrobiales</taxon>
        <taxon>Phyllobacteriaceae</taxon>
        <taxon>Phyllobacterium</taxon>
    </lineage>
</organism>
<geneLocation type="plasmid" evidence="1 2">
    <name>p_unnamed1</name>
</geneLocation>
<dbReference type="Proteomes" id="UP001061991">
    <property type="component" value="Plasmid p_unnamed1"/>
</dbReference>